<organism evidence="4 5">
    <name type="scientific">Litoribaculum gwangyangense</name>
    <dbReference type="NCBI Taxonomy" id="1130722"/>
    <lineage>
        <taxon>Bacteria</taxon>
        <taxon>Pseudomonadati</taxon>
        <taxon>Bacteroidota</taxon>
        <taxon>Flavobacteriia</taxon>
        <taxon>Flavobacteriales</taxon>
        <taxon>Flavobacteriaceae</taxon>
        <taxon>Litoribaculum</taxon>
    </lineage>
</organism>
<evidence type="ECO:0000313" key="5">
    <source>
        <dbReference type="Proteomes" id="UP001501433"/>
    </source>
</evidence>
<dbReference type="SUPFAM" id="SSF81296">
    <property type="entry name" value="E set domains"/>
    <property type="match status" value="1"/>
</dbReference>
<dbReference type="Pfam" id="PF01833">
    <property type="entry name" value="TIG"/>
    <property type="match status" value="1"/>
</dbReference>
<keyword evidence="1" id="KW-0732">Signal</keyword>
<dbReference type="NCBIfam" id="TIGR04183">
    <property type="entry name" value="Por_Secre_tail"/>
    <property type="match status" value="1"/>
</dbReference>
<reference evidence="5" key="1">
    <citation type="journal article" date="2019" name="Int. J. Syst. Evol. Microbiol.">
        <title>The Global Catalogue of Microorganisms (GCM) 10K type strain sequencing project: providing services to taxonomists for standard genome sequencing and annotation.</title>
        <authorList>
            <consortium name="The Broad Institute Genomics Platform"/>
            <consortium name="The Broad Institute Genome Sequencing Center for Infectious Disease"/>
            <person name="Wu L."/>
            <person name="Ma J."/>
        </authorList>
    </citation>
    <scope>NUCLEOTIDE SEQUENCE [LARGE SCALE GENOMIC DNA]</scope>
    <source>
        <strain evidence="5">JCM 18325</strain>
    </source>
</reference>
<dbReference type="EMBL" id="BAABJW010000001">
    <property type="protein sequence ID" value="GAA4804024.1"/>
    <property type="molecule type" value="Genomic_DNA"/>
</dbReference>
<feature type="domain" description="Secretion system C-terminal sorting" evidence="3">
    <location>
        <begin position="539"/>
        <end position="612"/>
    </location>
</feature>
<dbReference type="SUPFAM" id="SSF55486">
    <property type="entry name" value="Metalloproteases ('zincins'), catalytic domain"/>
    <property type="match status" value="1"/>
</dbReference>
<dbReference type="InterPro" id="IPR024079">
    <property type="entry name" value="MetalloPept_cat_dom_sf"/>
</dbReference>
<dbReference type="Pfam" id="PF18962">
    <property type="entry name" value="Por_Secre_tail"/>
    <property type="match status" value="1"/>
</dbReference>
<evidence type="ECO:0000256" key="1">
    <source>
        <dbReference type="ARBA" id="ARBA00022729"/>
    </source>
</evidence>
<comment type="caution">
    <text evidence="4">The sequence shown here is derived from an EMBL/GenBank/DDBJ whole genome shotgun (WGS) entry which is preliminary data.</text>
</comment>
<dbReference type="InterPro" id="IPR013783">
    <property type="entry name" value="Ig-like_fold"/>
</dbReference>
<evidence type="ECO:0000259" key="2">
    <source>
        <dbReference type="Pfam" id="PF01833"/>
    </source>
</evidence>
<dbReference type="RefSeq" id="WP_345275630.1">
    <property type="nucleotide sequence ID" value="NZ_BAABJW010000001.1"/>
</dbReference>
<evidence type="ECO:0000313" key="4">
    <source>
        <dbReference type="EMBL" id="GAA4804024.1"/>
    </source>
</evidence>
<evidence type="ECO:0000259" key="3">
    <source>
        <dbReference type="Pfam" id="PF18962"/>
    </source>
</evidence>
<dbReference type="Gene3D" id="2.60.40.10">
    <property type="entry name" value="Immunoglobulins"/>
    <property type="match status" value="1"/>
</dbReference>
<dbReference type="InterPro" id="IPR014756">
    <property type="entry name" value="Ig_E-set"/>
</dbReference>
<dbReference type="Proteomes" id="UP001501433">
    <property type="component" value="Unassembled WGS sequence"/>
</dbReference>
<accession>A0ABP9C5R8</accession>
<gene>
    <name evidence="4" type="ORF">GCM10023330_07900</name>
</gene>
<name>A0ABP9C5R8_9FLAO</name>
<proteinExistence type="predicted"/>
<evidence type="ECO:0008006" key="6">
    <source>
        <dbReference type="Google" id="ProtNLM"/>
    </source>
</evidence>
<dbReference type="InterPro" id="IPR002909">
    <property type="entry name" value="IPT_dom"/>
</dbReference>
<feature type="domain" description="IPT/TIG" evidence="2">
    <location>
        <begin position="210"/>
        <end position="292"/>
    </location>
</feature>
<sequence length="613" mass="67352">MKRNLSPSLAIVFGFFTIILNSQIALKETSLEEQIGNSSLVIEGKVINKESFWNENDGLIYTTNTIEVYKVFKGQLISKIDVITLGGTVGLKALIAFPSLKLNVDDIGVFALENSVVINPNSKQQSNKNTFKPYGSLQGFYKYNLRDDLAVNPFNIKQGIKSILYQDIIKATGNNYTEILAFDVQEIQTKSKLNQEKGLLPPSNLTLDKSIVSAGTKDVLTITGSGFGMSQGKVWFSNADDGGATYVSALDTEVLTWNDTSIIVQVPSTAGTGPIFIEDSSNIQSPLSSTLTVSYAETNVIYNPGSGDEAFVVQHFNENNSGGYTWDMQTDFFNDTEHPGAKAAFENAFNEWVCQTGINWTISGTPTTTDVIGVADLFAPFDGELDDDDENIIRFDNENELDTNILGVCYSWYGSCNGTDWLITSLDIVFDSETNWYFGSGSVGGSQYDFQSVALHELGHGHQLSHVIDPVFNGNNNDDVMHYSISNGEQQRVLTANNITAATNVQTRSTGLSLCGSPMTNANCPLSVEEFELKNAITLYPNPAKTQFFIKNESYIILEKVVIFDLSGRLVSEHRILNSSKSSPINLKDVSKGVYFVKIHSETSFITKKLVVH</sequence>
<dbReference type="Gene3D" id="3.40.390.10">
    <property type="entry name" value="Collagenase (Catalytic Domain)"/>
    <property type="match status" value="1"/>
</dbReference>
<protein>
    <recommendedName>
        <fullName evidence="6">T9SS type A sorting domain-containing protein</fullName>
    </recommendedName>
</protein>
<keyword evidence="5" id="KW-1185">Reference proteome</keyword>
<dbReference type="InterPro" id="IPR026444">
    <property type="entry name" value="Secre_tail"/>
</dbReference>